<dbReference type="VEuPathDB" id="FungiDB:BCV72DRAFT_47514"/>
<reference evidence="1 2" key="1">
    <citation type="journal article" date="2016" name="Proc. Natl. Acad. Sci. U.S.A.">
        <title>Lipid metabolic changes in an early divergent fungus govern the establishment of a mutualistic symbiosis with endobacteria.</title>
        <authorList>
            <person name="Lastovetsky O.A."/>
            <person name="Gaspar M.L."/>
            <person name="Mondo S.J."/>
            <person name="LaButti K.M."/>
            <person name="Sandor L."/>
            <person name="Grigoriev I.V."/>
            <person name="Henry S.A."/>
            <person name="Pawlowska T.E."/>
        </authorList>
    </citation>
    <scope>NUCLEOTIDE SEQUENCE [LARGE SCALE GENOMIC DNA]</scope>
    <source>
        <strain evidence="1 2">ATCC 11559</strain>
    </source>
</reference>
<dbReference type="AlphaFoldDB" id="A0A1X0RTX1"/>
<protein>
    <submittedName>
        <fullName evidence="1">Uncharacterized protein</fullName>
    </submittedName>
</protein>
<dbReference type="OMA" id="NWPQARI"/>
<dbReference type="Proteomes" id="UP000242381">
    <property type="component" value="Unassembled WGS sequence"/>
</dbReference>
<gene>
    <name evidence="1" type="ORF">BCV71DRAFT_273766</name>
</gene>
<evidence type="ECO:0000313" key="2">
    <source>
        <dbReference type="Proteomes" id="UP000242381"/>
    </source>
</evidence>
<dbReference type="EMBL" id="KV921422">
    <property type="protein sequence ID" value="ORE15487.1"/>
    <property type="molecule type" value="Genomic_DNA"/>
</dbReference>
<accession>A0A1X0RTX1</accession>
<proteinExistence type="predicted"/>
<organism evidence="1 2">
    <name type="scientific">Rhizopus microsporus</name>
    <dbReference type="NCBI Taxonomy" id="58291"/>
    <lineage>
        <taxon>Eukaryota</taxon>
        <taxon>Fungi</taxon>
        <taxon>Fungi incertae sedis</taxon>
        <taxon>Mucoromycota</taxon>
        <taxon>Mucoromycotina</taxon>
        <taxon>Mucoromycetes</taxon>
        <taxon>Mucorales</taxon>
        <taxon>Mucorineae</taxon>
        <taxon>Rhizopodaceae</taxon>
        <taxon>Rhizopus</taxon>
    </lineage>
</organism>
<name>A0A1X0RTX1_RHIZD</name>
<sequence>MEDVIATVKKQTKSYQRYSNEQKLLFVYYNRIKLFNVAKSGRLAGGISERRAQKWAKKLEGDKGWNIFEKQTNLVNRPKSQLDDRHKLHLLDFYDNWPQARIVDTMDSLTQKFSDLSVKKSTVHTSEN</sequence>
<evidence type="ECO:0000313" key="1">
    <source>
        <dbReference type="EMBL" id="ORE15487.1"/>
    </source>
</evidence>